<reference evidence="5" key="1">
    <citation type="journal article" date="2010" name="Nature">
        <title>The Amphimedon queenslandica genome and the evolution of animal complexity.</title>
        <authorList>
            <person name="Srivastava M."/>
            <person name="Simakov O."/>
            <person name="Chapman J."/>
            <person name="Fahey B."/>
            <person name="Gauthier M.E."/>
            <person name="Mitros T."/>
            <person name="Richards G.S."/>
            <person name="Conaco C."/>
            <person name="Dacre M."/>
            <person name="Hellsten U."/>
            <person name="Larroux C."/>
            <person name="Putnam N.H."/>
            <person name="Stanke M."/>
            <person name="Adamska M."/>
            <person name="Darling A."/>
            <person name="Degnan S.M."/>
            <person name="Oakley T.H."/>
            <person name="Plachetzki D.C."/>
            <person name="Zhai Y."/>
            <person name="Adamski M."/>
            <person name="Calcino A."/>
            <person name="Cummins S.F."/>
            <person name="Goodstein D.M."/>
            <person name="Harris C."/>
            <person name="Jackson D.J."/>
            <person name="Leys S.P."/>
            <person name="Shu S."/>
            <person name="Woodcroft B.J."/>
            <person name="Vervoort M."/>
            <person name="Kosik K.S."/>
            <person name="Manning G."/>
            <person name="Degnan B.M."/>
            <person name="Rokhsar D.S."/>
        </authorList>
    </citation>
    <scope>NUCLEOTIDE SEQUENCE [LARGE SCALE GENOMIC DNA]</scope>
</reference>
<comment type="similarity">
    <text evidence="1">Belongs to the aldolase class II family. Adducin subfamily.</text>
</comment>
<dbReference type="PANTHER" id="PTHR10672:SF3">
    <property type="entry name" value="PROTEIN HU-LI TAI SHAO"/>
    <property type="match status" value="1"/>
</dbReference>
<dbReference type="SMART" id="SM01007">
    <property type="entry name" value="Aldolase_II"/>
    <property type="match status" value="1"/>
</dbReference>
<dbReference type="InterPro" id="IPR036409">
    <property type="entry name" value="Aldolase_II/adducin_N_sf"/>
</dbReference>
<dbReference type="InterPro" id="IPR001303">
    <property type="entry name" value="Aldolase_II/adducin_N"/>
</dbReference>
<keyword evidence="5" id="KW-1185">Reference proteome</keyword>
<feature type="compositionally biased region" description="Low complexity" evidence="2">
    <location>
        <begin position="708"/>
        <end position="731"/>
    </location>
</feature>
<evidence type="ECO:0000259" key="3">
    <source>
        <dbReference type="SMART" id="SM01007"/>
    </source>
</evidence>
<feature type="region of interest" description="Disordered" evidence="2">
    <location>
        <begin position="684"/>
        <end position="812"/>
    </location>
</feature>
<accession>A0A1X7VQ60</accession>
<feature type="region of interest" description="Disordered" evidence="2">
    <location>
        <begin position="474"/>
        <end position="504"/>
    </location>
</feature>
<dbReference type="SUPFAM" id="SSF53639">
    <property type="entry name" value="AraD/HMP-PK domain-like"/>
    <property type="match status" value="1"/>
</dbReference>
<gene>
    <name evidence="4" type="primary">109587657</name>
</gene>
<dbReference type="Proteomes" id="UP000007879">
    <property type="component" value="Unassembled WGS sequence"/>
</dbReference>
<dbReference type="Pfam" id="PF00596">
    <property type="entry name" value="Aldolase_II"/>
    <property type="match status" value="1"/>
</dbReference>
<evidence type="ECO:0000256" key="1">
    <source>
        <dbReference type="ARBA" id="ARBA00006274"/>
    </source>
</evidence>
<sequence length="859" mass="94703">MEEEPSMDWLYSSNPKRPISIQREIQKLQKNRPVTSILSKQLFKEKLEDILKDHVAGSSKSRQKQKALRKLQENVLPAPPEIPHQSIPPLSYAGASVGFKVRPINDLKGAVGDEYSMHERIARCKLASLYRLVERFGWSQLIYDHITFFLPGEINCYLTNAFGLHCSEVTASNLVKVDSNGSIVDQGSTQLGINKEGFALHSVIYSARPDVRCIVHVNAIAGAAVSAMRCGLMQLSQESMKVGRVSYHKYTDNIMNDMNKRQLLTDLGPVNKVLFLHNQGLLAMGRTVEEAFSICYNVMRACEIQVQTLSAGRDFALVIRDDSVREFAIRNKEINAENYELEFEAMMRLLDHLGYDTGYPYKRQKISKGERDDFPKSRTKDEELKILSNNIRKEINRIREERKQEQQAYYERNSQFQAMPGMYVTGHSSTSMHQSMPVMTPTRIGNMPQGQGLHSEPTASNEWSFLDNRIADSSPIGFRKSTKNRQHVPAQLSTSQPQPILPSTSQPLFQLTSQPVVASIAERAPLVYSPQLTAPPSFSSGPALPLHYPVSTLTAPLHAPVTNSLTSEVSLPFTSGQTTSFSHPQPFPTLHPPASILTASSSSYFPQSFSATQSPASLTQSSSMTYSFPASSVAMLHIPSSSTKVFSSPAISLVSHSVVPSSDPGSKVKKQPHFMERVQFNPHVSYVSPDDDSSPPEGQISSSADNEPAAASWSRRLRPSSSSSSTSTGSPPASPSWQPRDINGRLDKVKVKAQVVARSTGQSAERLASHMKKKQQQQGAHSSSSSSMASLSSNGSIKNKSTLTSGDIDVNDDDEFTKKLKGLDKVIHTAEQVAQSTGESVEKLSKNLVQSPKLLRNII</sequence>
<dbReference type="KEGG" id="aqu:109587657"/>
<evidence type="ECO:0000313" key="5">
    <source>
        <dbReference type="Proteomes" id="UP000007879"/>
    </source>
</evidence>
<proteinExistence type="inferred from homology"/>
<dbReference type="STRING" id="400682.A0A1X7VQ60"/>
<evidence type="ECO:0000313" key="4">
    <source>
        <dbReference type="EnsemblMetazoa" id="Aqu2.1.42009_001"/>
    </source>
</evidence>
<dbReference type="GO" id="GO:0005856">
    <property type="term" value="C:cytoskeleton"/>
    <property type="evidence" value="ECO:0007669"/>
    <property type="project" value="TreeGrafter"/>
</dbReference>
<dbReference type="Gene3D" id="3.40.225.10">
    <property type="entry name" value="Class II aldolase/adducin N-terminal domain"/>
    <property type="match status" value="1"/>
</dbReference>
<dbReference type="EnsemblMetazoa" id="XM_020003883.1">
    <property type="protein sequence ID" value="XP_019859442.1"/>
    <property type="gene ID" value="LOC109587657"/>
</dbReference>
<dbReference type="PANTHER" id="PTHR10672">
    <property type="entry name" value="ADDUCIN"/>
    <property type="match status" value="1"/>
</dbReference>
<feature type="compositionally biased region" description="Low complexity" evidence="2">
    <location>
        <begin position="782"/>
        <end position="796"/>
    </location>
</feature>
<dbReference type="GO" id="GO:0005886">
    <property type="term" value="C:plasma membrane"/>
    <property type="evidence" value="ECO:0007669"/>
    <property type="project" value="UniProtKB-SubCell"/>
</dbReference>
<name>A0A1X7VQ60_AMPQE</name>
<reference evidence="4" key="2">
    <citation type="submission" date="2017-05" db="UniProtKB">
        <authorList>
            <consortium name="EnsemblMetazoa"/>
        </authorList>
    </citation>
    <scope>IDENTIFICATION</scope>
</reference>
<feature type="compositionally biased region" description="Polar residues" evidence="2">
    <location>
        <begin position="491"/>
        <end position="504"/>
    </location>
</feature>
<dbReference type="AlphaFoldDB" id="A0A1X7VQ60"/>
<protein>
    <recommendedName>
        <fullName evidence="3">Class II aldolase/adducin N-terminal domain-containing protein</fullName>
    </recommendedName>
</protein>
<evidence type="ECO:0000256" key="2">
    <source>
        <dbReference type="SAM" id="MobiDB-lite"/>
    </source>
</evidence>
<dbReference type="GO" id="GO:0051015">
    <property type="term" value="F:actin filament binding"/>
    <property type="evidence" value="ECO:0007669"/>
    <property type="project" value="TreeGrafter"/>
</dbReference>
<dbReference type="InParanoid" id="A0A1X7VQ60"/>
<dbReference type="OrthoDB" id="3238794at2759"/>
<organism evidence="4">
    <name type="scientific">Amphimedon queenslandica</name>
    <name type="common">Sponge</name>
    <dbReference type="NCBI Taxonomy" id="400682"/>
    <lineage>
        <taxon>Eukaryota</taxon>
        <taxon>Metazoa</taxon>
        <taxon>Porifera</taxon>
        <taxon>Demospongiae</taxon>
        <taxon>Heteroscleromorpha</taxon>
        <taxon>Haplosclerida</taxon>
        <taxon>Niphatidae</taxon>
        <taxon>Amphimedon</taxon>
    </lineage>
</organism>
<feature type="domain" description="Class II aldolase/adducin N-terminal" evidence="3">
    <location>
        <begin position="124"/>
        <end position="306"/>
    </location>
</feature>
<dbReference type="eggNOG" id="KOG3699">
    <property type="taxonomic scope" value="Eukaryota"/>
</dbReference>
<dbReference type="InterPro" id="IPR051017">
    <property type="entry name" value="Aldolase-II_Adducin_sf"/>
</dbReference>
<dbReference type="EnsemblMetazoa" id="Aqu2.1.42009_001">
    <property type="protein sequence ID" value="Aqu2.1.42009_001"/>
    <property type="gene ID" value="Aqu2.1.42009"/>
</dbReference>
<dbReference type="NCBIfam" id="NF005451">
    <property type="entry name" value="PRK07044.1"/>
    <property type="match status" value="1"/>
</dbReference>